<accession>A0A8S3V9P0</accession>
<feature type="transmembrane region" description="Helical" evidence="1">
    <location>
        <begin position="169"/>
        <end position="193"/>
    </location>
</feature>
<evidence type="ECO:0000313" key="2">
    <source>
        <dbReference type="EMBL" id="CAG2254300.1"/>
    </source>
</evidence>
<gene>
    <name evidence="2" type="ORF">MEDL_65797</name>
</gene>
<organism evidence="2 3">
    <name type="scientific">Mytilus edulis</name>
    <name type="common">Blue mussel</name>
    <dbReference type="NCBI Taxonomy" id="6550"/>
    <lineage>
        <taxon>Eukaryota</taxon>
        <taxon>Metazoa</taxon>
        <taxon>Spiralia</taxon>
        <taxon>Lophotrochozoa</taxon>
        <taxon>Mollusca</taxon>
        <taxon>Bivalvia</taxon>
        <taxon>Autobranchia</taxon>
        <taxon>Pteriomorphia</taxon>
        <taxon>Mytilida</taxon>
        <taxon>Mytiloidea</taxon>
        <taxon>Mytilidae</taxon>
        <taxon>Mytilinae</taxon>
        <taxon>Mytilus</taxon>
    </lineage>
</organism>
<name>A0A8S3V9P0_MYTED</name>
<keyword evidence="1" id="KW-0812">Transmembrane</keyword>
<reference evidence="2" key="1">
    <citation type="submission" date="2021-03" db="EMBL/GenBank/DDBJ databases">
        <authorList>
            <person name="Bekaert M."/>
        </authorList>
    </citation>
    <scope>NUCLEOTIDE SEQUENCE</scope>
</reference>
<dbReference type="AlphaFoldDB" id="A0A8S3V9P0"/>
<dbReference type="OrthoDB" id="6168233at2759"/>
<keyword evidence="3" id="KW-1185">Reference proteome</keyword>
<dbReference type="EMBL" id="CAJPWZ010003238">
    <property type="protein sequence ID" value="CAG2254300.1"/>
    <property type="molecule type" value="Genomic_DNA"/>
</dbReference>
<keyword evidence="1" id="KW-1133">Transmembrane helix</keyword>
<sequence length="218" mass="24530">MEGQTVESTDIPIVLYLMFRKVMSLLRHMFDIYKGTGSQTCSFSKDGTYHLYFCKKGSCCQVKGNIYCVARSKHCYDMMLLHVPRKVQKPTDAFSATRNTRTSVLSHLQSTAIPLISTSTEPTILVKNYRKSSTTITSTPLVPLFSTIEKTNPPSLDVNGSNGLLNWQLLLKISVPITVTFVCIAVCVGALRYKKQMNARKYRFVNSLRTNNRANINV</sequence>
<comment type="caution">
    <text evidence="2">The sequence shown here is derived from an EMBL/GenBank/DDBJ whole genome shotgun (WGS) entry which is preliminary data.</text>
</comment>
<keyword evidence="1" id="KW-0472">Membrane</keyword>
<protein>
    <submittedName>
        <fullName evidence="2">Uncharacterized protein</fullName>
    </submittedName>
</protein>
<evidence type="ECO:0000313" key="3">
    <source>
        <dbReference type="Proteomes" id="UP000683360"/>
    </source>
</evidence>
<dbReference type="Proteomes" id="UP000683360">
    <property type="component" value="Unassembled WGS sequence"/>
</dbReference>
<evidence type="ECO:0000256" key="1">
    <source>
        <dbReference type="SAM" id="Phobius"/>
    </source>
</evidence>
<proteinExistence type="predicted"/>